<feature type="domain" description="YCII-related" evidence="2">
    <location>
        <begin position="14"/>
        <end position="94"/>
    </location>
</feature>
<dbReference type="Pfam" id="PF03795">
    <property type="entry name" value="YCII"/>
    <property type="match status" value="1"/>
</dbReference>
<dbReference type="EMBL" id="JADKPO010000030">
    <property type="protein sequence ID" value="MBF4769686.1"/>
    <property type="molecule type" value="Genomic_DNA"/>
</dbReference>
<dbReference type="InterPro" id="IPR005545">
    <property type="entry name" value="YCII"/>
</dbReference>
<dbReference type="InterPro" id="IPR011008">
    <property type="entry name" value="Dimeric_a/b-barrel"/>
</dbReference>
<comment type="caution">
    <text evidence="3">The sequence shown here is derived from an EMBL/GenBank/DDBJ whole genome shotgun (WGS) entry which is preliminary data.</text>
</comment>
<dbReference type="AlphaFoldDB" id="A0A930VRQ3"/>
<dbReference type="PANTHER" id="PTHR35174">
    <property type="entry name" value="BLL7171 PROTEIN-RELATED"/>
    <property type="match status" value="1"/>
</dbReference>
<evidence type="ECO:0000259" key="2">
    <source>
        <dbReference type="Pfam" id="PF03795"/>
    </source>
</evidence>
<name>A0A930VRQ3_9ACTN</name>
<sequence length="113" mass="12343">MVLLPGDEAAWQGASEEQRQATYHKHQEFAKLLEERGLRVTGGSELTYSREAKTLRTSSDGTQTVTDGPYSESVEQLTGFYLIEADSIDAVVDACKVLGEGESLIEVRACKGM</sequence>
<dbReference type="SUPFAM" id="SSF54909">
    <property type="entry name" value="Dimeric alpha+beta barrel"/>
    <property type="match status" value="1"/>
</dbReference>
<evidence type="ECO:0000313" key="4">
    <source>
        <dbReference type="Proteomes" id="UP000660668"/>
    </source>
</evidence>
<dbReference type="Gene3D" id="3.30.70.1060">
    <property type="entry name" value="Dimeric alpha+beta barrel"/>
    <property type="match status" value="1"/>
</dbReference>
<proteinExistence type="inferred from homology"/>
<gene>
    <name evidence="3" type="ORF">ISU10_18105</name>
</gene>
<comment type="similarity">
    <text evidence="1">Belongs to the YciI family.</text>
</comment>
<protein>
    <submittedName>
        <fullName evidence="3">Transcription initiation protein</fullName>
    </submittedName>
</protein>
<reference evidence="3" key="1">
    <citation type="submission" date="2020-11" db="EMBL/GenBank/DDBJ databases">
        <title>Nocardioides cynanchi sp. nov., isolated from soil of rhizosphere of Cynanchum wilfordii.</title>
        <authorList>
            <person name="Lee J.-S."/>
            <person name="Suh M.K."/>
            <person name="Kim J.-S."/>
        </authorList>
    </citation>
    <scope>NUCLEOTIDE SEQUENCE</scope>
    <source>
        <strain evidence="3">KCTC 19276</strain>
    </source>
</reference>
<evidence type="ECO:0000256" key="1">
    <source>
        <dbReference type="ARBA" id="ARBA00007689"/>
    </source>
</evidence>
<dbReference type="Proteomes" id="UP000660668">
    <property type="component" value="Unassembled WGS sequence"/>
</dbReference>
<dbReference type="PANTHER" id="PTHR35174:SF3">
    <property type="entry name" value="BLL7171 PROTEIN"/>
    <property type="match status" value="1"/>
</dbReference>
<accession>A0A930VRQ3</accession>
<organism evidence="3 4">
    <name type="scientific">Nocardioides agariphilus</name>
    <dbReference type="NCBI Taxonomy" id="433664"/>
    <lineage>
        <taxon>Bacteria</taxon>
        <taxon>Bacillati</taxon>
        <taxon>Actinomycetota</taxon>
        <taxon>Actinomycetes</taxon>
        <taxon>Propionibacteriales</taxon>
        <taxon>Nocardioidaceae</taxon>
        <taxon>Nocardioides</taxon>
    </lineage>
</organism>
<keyword evidence="4" id="KW-1185">Reference proteome</keyword>
<evidence type="ECO:0000313" key="3">
    <source>
        <dbReference type="EMBL" id="MBF4769686.1"/>
    </source>
</evidence>